<gene>
    <name evidence="2" type="ORF">CRN84_16830</name>
    <name evidence="3" type="ORF">NCTC12282_04668</name>
</gene>
<proteinExistence type="predicted"/>
<protein>
    <submittedName>
        <fullName evidence="2">Ornithine carbamoyltransferase</fullName>
    </submittedName>
</protein>
<organism evidence="2 4">
    <name type="scientific">Budvicia aquatica</name>
    <dbReference type="NCBI Taxonomy" id="82979"/>
    <lineage>
        <taxon>Bacteria</taxon>
        <taxon>Pseudomonadati</taxon>
        <taxon>Pseudomonadota</taxon>
        <taxon>Gammaproteobacteria</taxon>
        <taxon>Enterobacterales</taxon>
        <taxon>Budviciaceae</taxon>
        <taxon>Budvicia</taxon>
    </lineage>
</organism>
<dbReference type="AlphaFoldDB" id="A0A2C6DRD5"/>
<dbReference type="OrthoDB" id="6481112at2"/>
<reference evidence="3 5" key="3">
    <citation type="submission" date="2019-03" db="EMBL/GenBank/DDBJ databases">
        <authorList>
            <consortium name="Pathogen Informatics"/>
        </authorList>
    </citation>
    <scope>NUCLEOTIDE SEQUENCE [LARGE SCALE GENOMIC DNA]</scope>
    <source>
        <strain evidence="3 5">NCTC12282</strain>
    </source>
</reference>
<sequence length="296" mass="29766">MKKSNTFTLKKLVLALALAGYTMSSAYAVMTSPTGTIQGTAPELIAQSNGAHQAIDIAHTTALVAGKVSTGDTITMTYDYADAEGDADDSMTHVTWYYTKGGVDTAILATNVNNASAATIGGTGTSVLTVPAAAAGATAIRVEITEYSVSGDPDVGTVINIPDVSAGGGGVGPFPPVGPIIPGSNVTPGIYASTDGTFTTNLIGTATNLKVGDTYVFKMWDTSTGAVGAGATDITNATYTWYLVGTSATDGISGNFNTNVSGGNFQIPINTTPVTGGTALTTSADGAQGFQLAVDY</sequence>
<accession>A0A2C6DRD5</accession>
<reference evidence="4" key="2">
    <citation type="submission" date="2017-09" db="EMBL/GenBank/DDBJ databases">
        <title>FDA dAtabase for Regulatory Grade micrObial Sequences (FDA-ARGOS): Supporting development and validation of Infectious Disease Dx tests.</title>
        <authorList>
            <person name="Minogue T."/>
            <person name="Wolcott M."/>
            <person name="Wasieloski L."/>
            <person name="Aguilar W."/>
            <person name="Moore D."/>
            <person name="Tallon L."/>
            <person name="Sadzewicz L."/>
            <person name="Ott S."/>
            <person name="Zhao X."/>
            <person name="Nagaraj S."/>
            <person name="Vavikolanu K."/>
            <person name="Aluvathingal J."/>
            <person name="Nadendla S."/>
            <person name="Sichtig H."/>
        </authorList>
    </citation>
    <scope>NUCLEOTIDE SEQUENCE [LARGE SCALE GENOMIC DNA]</scope>
    <source>
        <strain evidence="4">FDAARGOS_387</strain>
    </source>
</reference>
<evidence type="ECO:0000313" key="4">
    <source>
        <dbReference type="Proteomes" id="UP000224974"/>
    </source>
</evidence>
<name>A0A2C6DRD5_9GAMM</name>
<keyword evidence="2" id="KW-0808">Transferase</keyword>
<keyword evidence="4" id="KW-1185">Reference proteome</keyword>
<dbReference type="GO" id="GO:0016740">
    <property type="term" value="F:transferase activity"/>
    <property type="evidence" value="ECO:0007669"/>
    <property type="project" value="UniProtKB-KW"/>
</dbReference>
<dbReference type="RefSeq" id="WP_099044188.1">
    <property type="nucleotide sequence ID" value="NZ_CAADJA010000002.1"/>
</dbReference>
<dbReference type="InterPro" id="IPR047745">
    <property type="entry name" value="SinI-like"/>
</dbReference>
<evidence type="ECO:0000313" key="5">
    <source>
        <dbReference type="Proteomes" id="UP000373449"/>
    </source>
</evidence>
<evidence type="ECO:0000313" key="3">
    <source>
        <dbReference type="EMBL" id="VFS50753.1"/>
    </source>
</evidence>
<dbReference type="EMBL" id="PDDX01000001">
    <property type="protein sequence ID" value="PHI30882.1"/>
    <property type="molecule type" value="Genomic_DNA"/>
</dbReference>
<dbReference type="Proteomes" id="UP000373449">
    <property type="component" value="Unassembled WGS sequence"/>
</dbReference>
<dbReference type="EMBL" id="CAADJA010000002">
    <property type="protein sequence ID" value="VFS50753.1"/>
    <property type="molecule type" value="Genomic_DNA"/>
</dbReference>
<dbReference type="Proteomes" id="UP000224974">
    <property type="component" value="Unassembled WGS sequence"/>
</dbReference>
<evidence type="ECO:0000313" key="2">
    <source>
        <dbReference type="EMBL" id="PHI30882.1"/>
    </source>
</evidence>
<reference evidence="2" key="1">
    <citation type="submission" date="2017-09" db="EMBL/GenBank/DDBJ databases">
        <title>FDA dAtabase for Regulatory Grade micrObial Sequences (FDA-ARGOS): Supporting development and validation of Infectious Disease Dx tests.</title>
        <authorList>
            <person name="Minogue T."/>
            <person name="Wolcott M."/>
            <person name="Wasieloski L."/>
            <person name="Aguilar W."/>
            <person name="Moore D."/>
            <person name="Tallon L.J."/>
            <person name="Sadzewicz L."/>
            <person name="Ott S."/>
            <person name="Zhao X."/>
            <person name="Nagaraj S."/>
            <person name="Vavikolanu K."/>
            <person name="Aluvathingal J."/>
            <person name="Nadendla S."/>
            <person name="Sichtig H."/>
        </authorList>
    </citation>
    <scope>NUCLEOTIDE SEQUENCE</scope>
    <source>
        <strain evidence="2">FDAARGOS_387</strain>
    </source>
</reference>
<dbReference type="NCBIfam" id="NF040711">
    <property type="entry name" value="partner_SinI"/>
    <property type="match status" value="1"/>
</dbReference>
<evidence type="ECO:0000256" key="1">
    <source>
        <dbReference type="SAM" id="SignalP"/>
    </source>
</evidence>
<dbReference type="STRING" id="1111728.GCA_000427805_01174"/>
<feature type="signal peptide" evidence="1">
    <location>
        <begin position="1"/>
        <end position="28"/>
    </location>
</feature>
<keyword evidence="1" id="KW-0732">Signal</keyword>
<feature type="chain" id="PRO_5036036651" evidence="1">
    <location>
        <begin position="29"/>
        <end position="296"/>
    </location>
</feature>